<evidence type="ECO:0000313" key="5">
    <source>
        <dbReference type="EMBL" id="TDR19439.1"/>
    </source>
</evidence>
<protein>
    <submittedName>
        <fullName evidence="5">Antagonist of KipI</fullName>
    </submittedName>
</protein>
<organism evidence="5 6">
    <name type="scientific">Marinicella litoralis</name>
    <dbReference type="NCBI Taxonomy" id="644220"/>
    <lineage>
        <taxon>Bacteria</taxon>
        <taxon>Pseudomonadati</taxon>
        <taxon>Pseudomonadota</taxon>
        <taxon>Gammaproteobacteria</taxon>
        <taxon>Lysobacterales</taxon>
        <taxon>Marinicellaceae</taxon>
        <taxon>Marinicella</taxon>
    </lineage>
</organism>
<keyword evidence="1" id="KW-0547">Nucleotide-binding</keyword>
<sequence>MKIKIIQPGLLTTVQDSGRFGLAHLGVPCAGFMDEPSAALANHMVNNSTDEGLLELTWTGIEFKSEAACSVALAGAEFDVSVNGARVSTDAVIHLQAGDVFKMEKLRTGVRAYLAFAGGLAIDSMASSVSTLMVAQLGGYKGRKLQSGDVLFLKKPTTLPNNKKPGWKKLKTPSLHVIRATLGPEFNLFSTETCRQALGQAYYLTQDCNRQGFRLQGETISFPENYGMISSGLVPGSLQVTPDGQTILAMKDAQTTGGYPRILVVNQDELHKLAQIRPNQPIYFFVEHQ</sequence>
<dbReference type="NCBIfam" id="TIGR00724">
    <property type="entry name" value="urea_amlyse_rel"/>
    <property type="match status" value="1"/>
</dbReference>
<feature type="domain" description="Carboxyltransferase" evidence="4">
    <location>
        <begin position="24"/>
        <end position="289"/>
    </location>
</feature>
<gene>
    <name evidence="5" type="ORF">C8D91_1995</name>
</gene>
<dbReference type="SMART" id="SM00797">
    <property type="entry name" value="AHS2"/>
    <property type="match status" value="1"/>
</dbReference>
<dbReference type="Pfam" id="PF02626">
    <property type="entry name" value="CT_A_B"/>
    <property type="match status" value="1"/>
</dbReference>
<dbReference type="PANTHER" id="PTHR43309:SF3">
    <property type="entry name" value="5-OXOPROLINASE SUBUNIT C"/>
    <property type="match status" value="1"/>
</dbReference>
<evidence type="ECO:0000256" key="2">
    <source>
        <dbReference type="ARBA" id="ARBA00022801"/>
    </source>
</evidence>
<evidence type="ECO:0000313" key="6">
    <source>
        <dbReference type="Proteomes" id="UP000295724"/>
    </source>
</evidence>
<dbReference type="EMBL" id="SNZB01000004">
    <property type="protein sequence ID" value="TDR19439.1"/>
    <property type="molecule type" value="Genomic_DNA"/>
</dbReference>
<dbReference type="InterPro" id="IPR003778">
    <property type="entry name" value="CT_A_B"/>
</dbReference>
<proteinExistence type="predicted"/>
<dbReference type="Gene3D" id="2.40.100.10">
    <property type="entry name" value="Cyclophilin-like"/>
    <property type="match status" value="1"/>
</dbReference>
<dbReference type="Proteomes" id="UP000295724">
    <property type="component" value="Unassembled WGS sequence"/>
</dbReference>
<keyword evidence="2" id="KW-0378">Hydrolase</keyword>
<dbReference type="InterPro" id="IPR052708">
    <property type="entry name" value="PxpC"/>
</dbReference>
<dbReference type="PANTHER" id="PTHR43309">
    <property type="entry name" value="5-OXOPROLINASE SUBUNIT C"/>
    <property type="match status" value="1"/>
</dbReference>
<accession>A0A4R6XM55</accession>
<dbReference type="OrthoDB" id="9768696at2"/>
<comment type="caution">
    <text evidence="5">The sequence shown here is derived from an EMBL/GenBank/DDBJ whole genome shotgun (WGS) entry which is preliminary data.</text>
</comment>
<keyword evidence="6" id="KW-1185">Reference proteome</keyword>
<dbReference type="AlphaFoldDB" id="A0A4R6XM55"/>
<evidence type="ECO:0000256" key="1">
    <source>
        <dbReference type="ARBA" id="ARBA00022741"/>
    </source>
</evidence>
<name>A0A4R6XM55_9GAMM</name>
<keyword evidence="3" id="KW-0067">ATP-binding</keyword>
<evidence type="ECO:0000259" key="4">
    <source>
        <dbReference type="SMART" id="SM00797"/>
    </source>
</evidence>
<dbReference type="RefSeq" id="WP_099019920.1">
    <property type="nucleotide sequence ID" value="NZ_NIHB01000004.1"/>
</dbReference>
<evidence type="ECO:0000256" key="3">
    <source>
        <dbReference type="ARBA" id="ARBA00022840"/>
    </source>
</evidence>
<dbReference type="GO" id="GO:0005524">
    <property type="term" value="F:ATP binding"/>
    <property type="evidence" value="ECO:0007669"/>
    <property type="project" value="UniProtKB-KW"/>
</dbReference>
<dbReference type="InterPro" id="IPR029000">
    <property type="entry name" value="Cyclophilin-like_dom_sf"/>
</dbReference>
<dbReference type="GO" id="GO:0016787">
    <property type="term" value="F:hydrolase activity"/>
    <property type="evidence" value="ECO:0007669"/>
    <property type="project" value="UniProtKB-KW"/>
</dbReference>
<reference evidence="5 6" key="1">
    <citation type="submission" date="2019-03" db="EMBL/GenBank/DDBJ databases">
        <title>Genomic Encyclopedia of Type Strains, Phase IV (KMG-IV): sequencing the most valuable type-strain genomes for metagenomic binning, comparative biology and taxonomic classification.</title>
        <authorList>
            <person name="Goeker M."/>
        </authorList>
    </citation>
    <scope>NUCLEOTIDE SEQUENCE [LARGE SCALE GENOMIC DNA]</scope>
    <source>
        <strain evidence="5 6">DSM 25488</strain>
    </source>
</reference>